<dbReference type="NCBIfam" id="TIGR00653">
    <property type="entry name" value="GlnA"/>
    <property type="match status" value="1"/>
</dbReference>
<evidence type="ECO:0000259" key="16">
    <source>
        <dbReference type="PROSITE" id="PS51987"/>
    </source>
</evidence>
<gene>
    <name evidence="17" type="primary">glnA</name>
    <name evidence="17" type="ORF">ACFSB2_22115</name>
</gene>
<dbReference type="InterPro" id="IPR004809">
    <property type="entry name" value="Gln_synth_I"/>
</dbReference>
<dbReference type="InterPro" id="IPR036651">
    <property type="entry name" value="Gln_synt_N_sf"/>
</dbReference>
<evidence type="ECO:0000256" key="10">
    <source>
        <dbReference type="ARBA" id="ARBA00030136"/>
    </source>
</evidence>
<dbReference type="PANTHER" id="PTHR43785">
    <property type="entry name" value="GAMMA-GLUTAMYLPUTRESCINE SYNTHETASE"/>
    <property type="match status" value="1"/>
</dbReference>
<evidence type="ECO:0000256" key="1">
    <source>
        <dbReference type="ARBA" id="ARBA00004496"/>
    </source>
</evidence>
<dbReference type="InterPro" id="IPR027302">
    <property type="entry name" value="Gln_synth_N_conserv_site"/>
</dbReference>
<evidence type="ECO:0000256" key="3">
    <source>
        <dbReference type="ARBA" id="ARBA00012937"/>
    </source>
</evidence>
<dbReference type="InterPro" id="IPR008146">
    <property type="entry name" value="Gln_synth_cat_dom"/>
</dbReference>
<dbReference type="PANTHER" id="PTHR43785:SF12">
    <property type="entry name" value="TYPE-1 GLUTAMINE SYNTHETASE 2"/>
    <property type="match status" value="1"/>
</dbReference>
<sequence length="455" mass="51434">MRTTITSLSGGYAMRSKTEILESAKQENVRFIRLQFIDLFGTLKNVEIPVEQLDSALDGRIMFDGSSIQGFVRIEESDMYLKPDYNTWLILPWSPQQARIARLICNVHLPDDRPFAGDPRTILQRAVAEAQSMGLNACRVAVELEFFLLKLDQQGKPTTTPNDEGGYFDIAPTDEGENCRRDIVMTLEEMGFRVASSHHETAPGQHEIDLDFTDAVSAADNIITLKMVARTISRQRGLHATFMPKPLQSADGSGMHCYFSLFHEAEHAFADAADTLHLSEMVRSYIAGLLFHAPGITAITNPLVNSYKRLIPGYEAPSYIFWSTNHRMPFIRVSQASDTGTHIELRSPDASCNPYLAFGISLYAGLDGIRKRMSLPSPVHQSIAAMSEEERFRQGIRRLPTNLEQAVESLEEDEIIRTALGEHAYAHFIQAKLFEWEQYQKTVHPWELNQYVEQY</sequence>
<dbReference type="RefSeq" id="WP_377945274.1">
    <property type="nucleotide sequence ID" value="NZ_JBHUCX010000092.1"/>
</dbReference>
<evidence type="ECO:0000256" key="8">
    <source>
        <dbReference type="ARBA" id="ARBA00022741"/>
    </source>
</evidence>
<accession>A0ABW4JMP5</accession>
<feature type="domain" description="GS beta-grasp" evidence="15">
    <location>
        <begin position="27"/>
        <end position="112"/>
    </location>
</feature>
<evidence type="ECO:0000256" key="11">
    <source>
        <dbReference type="ARBA" id="ARBA00030668"/>
    </source>
</evidence>
<evidence type="ECO:0000256" key="12">
    <source>
        <dbReference type="ARBA" id="ARBA00049436"/>
    </source>
</evidence>
<dbReference type="Gene3D" id="3.30.590.10">
    <property type="entry name" value="Glutamine synthetase/guanido kinase, catalytic domain"/>
    <property type="match status" value="1"/>
</dbReference>
<dbReference type="InterPro" id="IPR008147">
    <property type="entry name" value="Gln_synt_N"/>
</dbReference>
<evidence type="ECO:0000313" key="18">
    <source>
        <dbReference type="Proteomes" id="UP001597079"/>
    </source>
</evidence>
<comment type="subcellular location">
    <subcellularLocation>
        <location evidence="1">Cytoplasm</location>
    </subcellularLocation>
</comment>
<keyword evidence="5" id="KW-0963">Cytoplasm</keyword>
<evidence type="ECO:0000256" key="2">
    <source>
        <dbReference type="ARBA" id="ARBA00009897"/>
    </source>
</evidence>
<evidence type="ECO:0000256" key="7">
    <source>
        <dbReference type="ARBA" id="ARBA00022723"/>
    </source>
</evidence>
<keyword evidence="18" id="KW-1185">Reference proteome</keyword>
<proteinExistence type="inferred from homology"/>
<dbReference type="SMART" id="SM01230">
    <property type="entry name" value="Gln-synt_C"/>
    <property type="match status" value="1"/>
</dbReference>
<keyword evidence="7" id="KW-0479">Metal-binding</keyword>
<dbReference type="SUPFAM" id="SSF54368">
    <property type="entry name" value="Glutamine synthetase, N-terminal domain"/>
    <property type="match status" value="1"/>
</dbReference>
<dbReference type="Proteomes" id="UP001597079">
    <property type="component" value="Unassembled WGS sequence"/>
</dbReference>
<name>A0ABW4JMP5_9BACL</name>
<dbReference type="PROSITE" id="PS51987">
    <property type="entry name" value="GS_CATALYTIC"/>
    <property type="match status" value="1"/>
</dbReference>
<keyword evidence="8" id="KW-0547">Nucleotide-binding</keyword>
<evidence type="ECO:0000256" key="4">
    <source>
        <dbReference type="ARBA" id="ARBA00021364"/>
    </source>
</evidence>
<dbReference type="InterPro" id="IPR014746">
    <property type="entry name" value="Gln_synth/guanido_kin_cat_dom"/>
</dbReference>
<dbReference type="SUPFAM" id="SSF55931">
    <property type="entry name" value="Glutamine synthetase/guanido kinase"/>
    <property type="match status" value="1"/>
</dbReference>
<reference evidence="18" key="1">
    <citation type="journal article" date="2019" name="Int. J. Syst. Evol. Microbiol.">
        <title>The Global Catalogue of Microorganisms (GCM) 10K type strain sequencing project: providing services to taxonomists for standard genome sequencing and annotation.</title>
        <authorList>
            <consortium name="The Broad Institute Genomics Platform"/>
            <consortium name="The Broad Institute Genome Sequencing Center for Infectious Disease"/>
            <person name="Wu L."/>
            <person name="Ma J."/>
        </authorList>
    </citation>
    <scope>NUCLEOTIDE SEQUENCE [LARGE SCALE GENOMIC DNA]</scope>
    <source>
        <strain evidence="18">CGMCC 1.12286</strain>
    </source>
</reference>
<dbReference type="PROSITE" id="PS00180">
    <property type="entry name" value="GLNA_1"/>
    <property type="match status" value="1"/>
</dbReference>
<evidence type="ECO:0000256" key="9">
    <source>
        <dbReference type="ARBA" id="ARBA00022840"/>
    </source>
</evidence>
<evidence type="ECO:0000259" key="15">
    <source>
        <dbReference type="PROSITE" id="PS51986"/>
    </source>
</evidence>
<dbReference type="EMBL" id="JBHUCX010000092">
    <property type="protein sequence ID" value="MFD1677374.1"/>
    <property type="molecule type" value="Genomic_DNA"/>
</dbReference>
<evidence type="ECO:0000313" key="17">
    <source>
        <dbReference type="EMBL" id="MFD1677374.1"/>
    </source>
</evidence>
<evidence type="ECO:0000256" key="14">
    <source>
        <dbReference type="RuleBase" id="RU000384"/>
    </source>
</evidence>
<evidence type="ECO:0000256" key="13">
    <source>
        <dbReference type="PROSITE-ProRule" id="PRU01330"/>
    </source>
</evidence>
<comment type="catalytic activity">
    <reaction evidence="12">
        <text>L-glutamate + NH4(+) + ATP = L-glutamine + ADP + phosphate + H(+)</text>
        <dbReference type="Rhea" id="RHEA:16169"/>
        <dbReference type="ChEBI" id="CHEBI:15378"/>
        <dbReference type="ChEBI" id="CHEBI:28938"/>
        <dbReference type="ChEBI" id="CHEBI:29985"/>
        <dbReference type="ChEBI" id="CHEBI:30616"/>
        <dbReference type="ChEBI" id="CHEBI:43474"/>
        <dbReference type="ChEBI" id="CHEBI:58359"/>
        <dbReference type="ChEBI" id="CHEBI:456216"/>
        <dbReference type="EC" id="6.3.1.2"/>
    </reaction>
</comment>
<comment type="similarity">
    <text evidence="2 13 14">Belongs to the glutamine synthetase family.</text>
</comment>
<dbReference type="EC" id="6.3.1.2" evidence="3"/>
<dbReference type="PROSITE" id="PS51986">
    <property type="entry name" value="GS_BETA_GRASP"/>
    <property type="match status" value="1"/>
</dbReference>
<comment type="caution">
    <text evidence="17">The sequence shown here is derived from an EMBL/GenBank/DDBJ whole genome shotgun (WGS) entry which is preliminary data.</text>
</comment>
<evidence type="ECO:0000256" key="6">
    <source>
        <dbReference type="ARBA" id="ARBA00022598"/>
    </source>
</evidence>
<dbReference type="Pfam" id="PF00120">
    <property type="entry name" value="Gln-synt_C"/>
    <property type="match status" value="1"/>
</dbReference>
<dbReference type="GO" id="GO:0004356">
    <property type="term" value="F:glutamine synthetase activity"/>
    <property type="evidence" value="ECO:0007669"/>
    <property type="project" value="UniProtKB-EC"/>
</dbReference>
<keyword evidence="9" id="KW-0067">ATP-binding</keyword>
<organism evidence="17 18">
    <name type="scientific">Alicyclobacillus fodiniaquatilis</name>
    <dbReference type="NCBI Taxonomy" id="1661150"/>
    <lineage>
        <taxon>Bacteria</taxon>
        <taxon>Bacillati</taxon>
        <taxon>Bacillota</taxon>
        <taxon>Bacilli</taxon>
        <taxon>Bacillales</taxon>
        <taxon>Alicyclobacillaceae</taxon>
        <taxon>Alicyclobacillus</taxon>
    </lineage>
</organism>
<dbReference type="Pfam" id="PF03951">
    <property type="entry name" value="Gln-synt_N"/>
    <property type="match status" value="1"/>
</dbReference>
<feature type="domain" description="GS catalytic" evidence="16">
    <location>
        <begin position="119"/>
        <end position="455"/>
    </location>
</feature>
<keyword evidence="6 17" id="KW-0436">Ligase</keyword>
<protein>
    <recommendedName>
        <fullName evidence="4">Glutamine synthetase</fullName>
        <ecNumber evidence="3">6.3.1.2</ecNumber>
    </recommendedName>
    <alternativeName>
        <fullName evidence="11">Glutamate--ammonia ligase</fullName>
    </alternativeName>
    <alternativeName>
        <fullName evidence="10">Glutamine synthetase I alpha</fullName>
    </alternativeName>
</protein>
<evidence type="ECO:0000256" key="5">
    <source>
        <dbReference type="ARBA" id="ARBA00022490"/>
    </source>
</evidence>
<dbReference type="Gene3D" id="3.10.20.70">
    <property type="entry name" value="Glutamine synthetase, N-terminal domain"/>
    <property type="match status" value="1"/>
</dbReference>